<dbReference type="SUPFAM" id="SSF109604">
    <property type="entry name" value="HD-domain/PDEase-like"/>
    <property type="match status" value="1"/>
</dbReference>
<evidence type="ECO:0000259" key="5">
    <source>
        <dbReference type="PROSITE" id="PS51832"/>
    </source>
</evidence>
<dbReference type="InterPro" id="IPR003607">
    <property type="entry name" value="HD/PDEase_dom"/>
</dbReference>
<evidence type="ECO:0000256" key="2">
    <source>
        <dbReference type="PROSITE-ProRule" id="PRU00169"/>
    </source>
</evidence>
<dbReference type="Pfam" id="PF13487">
    <property type="entry name" value="HD_5"/>
    <property type="match status" value="1"/>
</dbReference>
<dbReference type="SUPFAM" id="SSF52172">
    <property type="entry name" value="CheY-like"/>
    <property type="match status" value="1"/>
</dbReference>
<dbReference type="InterPro" id="IPR011006">
    <property type="entry name" value="CheY-like_superfamily"/>
</dbReference>
<dbReference type="Pfam" id="PF00072">
    <property type="entry name" value="Response_reg"/>
    <property type="match status" value="1"/>
</dbReference>
<accession>A0AAD1KC42</accession>
<dbReference type="InterPro" id="IPR001789">
    <property type="entry name" value="Sig_transdc_resp-reg_receiver"/>
</dbReference>
<dbReference type="CDD" id="cd00077">
    <property type="entry name" value="HDc"/>
    <property type="match status" value="1"/>
</dbReference>
<evidence type="ECO:0000313" key="6">
    <source>
        <dbReference type="EMBL" id="BCV46619.1"/>
    </source>
</evidence>
<dbReference type="CDD" id="cd19920">
    <property type="entry name" value="REC_PA4781-like"/>
    <property type="match status" value="1"/>
</dbReference>
<keyword evidence="1" id="KW-0378">Hydrolase</keyword>
<dbReference type="Proteomes" id="UP000825078">
    <property type="component" value="Chromosome"/>
</dbReference>
<dbReference type="PANTHER" id="PTHR45228">
    <property type="entry name" value="CYCLIC DI-GMP PHOSPHODIESTERASE TM_0186-RELATED"/>
    <property type="match status" value="1"/>
</dbReference>
<dbReference type="SMART" id="SM00471">
    <property type="entry name" value="HDc"/>
    <property type="match status" value="1"/>
</dbReference>
<dbReference type="SMART" id="SM00448">
    <property type="entry name" value="REC"/>
    <property type="match status" value="1"/>
</dbReference>
<evidence type="ECO:0000256" key="1">
    <source>
        <dbReference type="ARBA" id="ARBA00022801"/>
    </source>
</evidence>
<dbReference type="GO" id="GO:0000160">
    <property type="term" value="P:phosphorelay signal transduction system"/>
    <property type="evidence" value="ECO:0007669"/>
    <property type="project" value="InterPro"/>
</dbReference>
<dbReference type="Gene3D" id="1.10.3210.10">
    <property type="entry name" value="Hypothetical protein af1432"/>
    <property type="match status" value="1"/>
</dbReference>
<dbReference type="AlphaFoldDB" id="A0AAD1KC42"/>
<evidence type="ECO:0000256" key="3">
    <source>
        <dbReference type="SAM" id="MobiDB-lite"/>
    </source>
</evidence>
<protein>
    <submittedName>
        <fullName evidence="6">Two-component system response regulator</fullName>
    </submittedName>
</protein>
<reference evidence="6" key="1">
    <citation type="submission" date="2021-05" db="EMBL/GenBank/DDBJ databases">
        <title>Molecular characterization for Shewanella algae harboring chromosomal blaOXA-55-like strains isolated from clinical and environment sample.</title>
        <authorList>
            <person name="Ohama Y."/>
            <person name="Aoki K."/>
            <person name="Harada S."/>
            <person name="Moriya K."/>
            <person name="Ishii Y."/>
            <person name="Tateda K."/>
        </authorList>
    </citation>
    <scope>NUCLEOTIDE SEQUENCE</scope>
    <source>
        <strain evidence="6">TUM17379</strain>
    </source>
</reference>
<feature type="modified residue" description="4-aspartylphosphate" evidence="2">
    <location>
        <position position="57"/>
    </location>
</feature>
<dbReference type="RefSeq" id="WP_208147760.1">
    <property type="nucleotide sequence ID" value="NZ_AP024613.1"/>
</dbReference>
<name>A0AAD1KC42_9GAMM</name>
<dbReference type="GO" id="GO:0009214">
    <property type="term" value="P:cyclic nucleotide catabolic process"/>
    <property type="evidence" value="ECO:0007669"/>
    <property type="project" value="UniProtKB-ARBA"/>
</dbReference>
<gene>
    <name evidence="6" type="ORF">TUM17379_36370</name>
</gene>
<proteinExistence type="predicted"/>
<dbReference type="EMBL" id="AP024613">
    <property type="protein sequence ID" value="BCV46619.1"/>
    <property type="molecule type" value="Genomic_DNA"/>
</dbReference>
<feature type="domain" description="HD-GYP" evidence="5">
    <location>
        <begin position="144"/>
        <end position="341"/>
    </location>
</feature>
<organism evidence="6 7">
    <name type="scientific">Shewanella algae</name>
    <dbReference type="NCBI Taxonomy" id="38313"/>
    <lineage>
        <taxon>Bacteria</taxon>
        <taxon>Pseudomonadati</taxon>
        <taxon>Pseudomonadota</taxon>
        <taxon>Gammaproteobacteria</taxon>
        <taxon>Alteromonadales</taxon>
        <taxon>Shewanellaceae</taxon>
        <taxon>Shewanella</taxon>
    </lineage>
</organism>
<dbReference type="PANTHER" id="PTHR45228:SF5">
    <property type="entry name" value="CYCLIC DI-GMP PHOSPHODIESTERASE VC_1348-RELATED"/>
    <property type="match status" value="1"/>
</dbReference>
<dbReference type="InterPro" id="IPR052020">
    <property type="entry name" value="Cyclic_di-GMP/3'3'-cGAMP_PDE"/>
</dbReference>
<dbReference type="PROSITE" id="PS51832">
    <property type="entry name" value="HD_GYP"/>
    <property type="match status" value="1"/>
</dbReference>
<dbReference type="PROSITE" id="PS50110">
    <property type="entry name" value="RESPONSE_REGULATORY"/>
    <property type="match status" value="1"/>
</dbReference>
<dbReference type="GO" id="GO:0004112">
    <property type="term" value="F:cyclic-nucleotide phosphodiesterase activity"/>
    <property type="evidence" value="ECO:0007669"/>
    <property type="project" value="UniProtKB-ARBA"/>
</dbReference>
<feature type="region of interest" description="Disordered" evidence="3">
    <location>
        <begin position="344"/>
        <end position="363"/>
    </location>
</feature>
<dbReference type="FunFam" id="1.10.3210.10:FF:000018">
    <property type="entry name" value="Two-component system response regulator"/>
    <property type="match status" value="1"/>
</dbReference>
<feature type="domain" description="Response regulatory" evidence="4">
    <location>
        <begin position="8"/>
        <end position="124"/>
    </location>
</feature>
<evidence type="ECO:0000313" key="7">
    <source>
        <dbReference type="Proteomes" id="UP000825078"/>
    </source>
</evidence>
<dbReference type="Gene3D" id="3.40.50.2300">
    <property type="match status" value="1"/>
</dbReference>
<evidence type="ECO:0000259" key="4">
    <source>
        <dbReference type="PROSITE" id="PS50110"/>
    </source>
</evidence>
<sequence>MQTFDKACILAVDDTADNLQLIHAVLAKDYSLRATTSGEKALAMLDQGLEPDLILLDVMMPGIDGFETCRRLKQHPRSAQIPVIFISAKNEVIDEQTGFELGAVDYISKPISPAILKVRIANQLALANQARQLQQLVKLRTRELEQTRHKIINRLGRAAEYRDNETGLHVQRMSHYCRVLARQLGASESWVELLFNAAPMHDIGKIGIPDHILLKPGKLTPEEYRIMQGHTKIGADILGDDASPLLQLAAEVARSHHERWDGSGYPEGLQGNAIPLSARIAAIADVFDALTSERPYKSAWSNQEAFAYLKKEAGGQFDPQLVAAFCACEAELLDIQQRFAEQQQGPKMGKLIQPKPPVEALSA</sequence>
<dbReference type="InterPro" id="IPR037522">
    <property type="entry name" value="HD_GYP_dom"/>
</dbReference>
<keyword evidence="2" id="KW-0597">Phosphoprotein</keyword>